<dbReference type="PANTHER" id="PTHR46577">
    <property type="entry name" value="HTH-TYPE TRANSCRIPTIONAL REGULATORY PROTEIN GABR"/>
    <property type="match status" value="1"/>
</dbReference>
<dbReference type="EMBL" id="UAUF01000015">
    <property type="protein sequence ID" value="SPZ16589.1"/>
    <property type="molecule type" value="Genomic_DNA"/>
</dbReference>
<dbReference type="InterPro" id="IPR015421">
    <property type="entry name" value="PyrdxlP-dep_Trfase_major"/>
</dbReference>
<dbReference type="InterPro" id="IPR004839">
    <property type="entry name" value="Aminotransferase_I/II_large"/>
</dbReference>
<dbReference type="InterPro" id="IPR015424">
    <property type="entry name" value="PyrdxlP-dep_Trfase"/>
</dbReference>
<dbReference type="RefSeq" id="WP_010798805.1">
    <property type="nucleotide sequence ID" value="NZ_CP069263.1"/>
</dbReference>
<keyword evidence="10" id="KW-1185">Reference proteome</keyword>
<protein>
    <submittedName>
        <fullName evidence="8">GntR family transcriptional regulator</fullName>
    </submittedName>
    <submittedName>
        <fullName evidence="7">PLP-dependent aminotransferase family protein</fullName>
    </submittedName>
</protein>
<feature type="domain" description="HTH gntR-type" evidence="6">
    <location>
        <begin position="22"/>
        <end position="89"/>
    </location>
</feature>
<dbReference type="CDD" id="cd00609">
    <property type="entry name" value="AAT_like"/>
    <property type="match status" value="1"/>
</dbReference>
<dbReference type="GO" id="GO:0030170">
    <property type="term" value="F:pyridoxal phosphate binding"/>
    <property type="evidence" value="ECO:0007669"/>
    <property type="project" value="InterPro"/>
</dbReference>
<dbReference type="Proteomes" id="UP000250443">
    <property type="component" value="Unassembled WGS sequence"/>
</dbReference>
<dbReference type="InterPro" id="IPR051446">
    <property type="entry name" value="HTH_trans_reg/aminotransferase"/>
</dbReference>
<accession>A0A2X2F7A4</accession>
<dbReference type="PANTHER" id="PTHR46577:SF1">
    <property type="entry name" value="HTH-TYPE TRANSCRIPTIONAL REGULATORY PROTEIN GABR"/>
    <property type="match status" value="1"/>
</dbReference>
<dbReference type="Pfam" id="PF00155">
    <property type="entry name" value="Aminotran_1_2"/>
    <property type="match status" value="1"/>
</dbReference>
<keyword evidence="7" id="KW-0032">Aminotransferase</keyword>
<proteinExistence type="inferred from homology"/>
<evidence type="ECO:0000256" key="5">
    <source>
        <dbReference type="ARBA" id="ARBA00023163"/>
    </source>
</evidence>
<evidence type="ECO:0000256" key="4">
    <source>
        <dbReference type="ARBA" id="ARBA00023125"/>
    </source>
</evidence>
<dbReference type="SMART" id="SM00345">
    <property type="entry name" value="HTH_GNTR"/>
    <property type="match status" value="1"/>
</dbReference>
<keyword evidence="4" id="KW-0238">DNA-binding</keyword>
<keyword evidence="3" id="KW-0805">Transcription regulation</keyword>
<name>A0A2X2F7A4_PSELU</name>
<evidence type="ECO:0000313" key="7">
    <source>
        <dbReference type="EMBL" id="MBF8643661.1"/>
    </source>
</evidence>
<dbReference type="Pfam" id="PF00392">
    <property type="entry name" value="GntR"/>
    <property type="match status" value="1"/>
</dbReference>
<dbReference type="InterPro" id="IPR000524">
    <property type="entry name" value="Tscrpt_reg_HTH_GntR"/>
</dbReference>
<sequence>MNTIRETLLLFGTPLSRAPSAASLQAQLYERLQSAILKGQLAADTRLPGSRELASALSISRNTVIAVYEQLSTEGYVHASPTGTRVARLSERPVSAADDMPCTAGLARRIEQIGNGSALAESSGALRPGIPALSYFPLSTWRRVLDQEISHAGSSSLGYGDPLGEPRLRASLARYLSLSRGVNCTAEQIIITEGTQEALALSVRLLTNPGDTAWIEDPGYRGIKTAMRAGDLHIVPKRVDTEGLAVAAADWVTAPPRLIYTTPSHQYPMGSVLSVSRRLALIEHARAHGAWIIEDDYDSEFRHFGEPVKAMQGLVLNAPVVYIGSFSKTMFPALRLGFMVLPHSLMVATRASLTEMLRGGHRHEQLAMASFIEKGHFSRHLGRMRRLYRERQQILRTALQQFIPMPYELMGGNAGMHLTLRLPAHCCDQKVVEAASRYNMAPAALSRYTLSPLREDNGLVIGYGNTATELFAPLASRLGQLLKSA</sequence>
<dbReference type="Proteomes" id="UP000626180">
    <property type="component" value="Unassembled WGS sequence"/>
</dbReference>
<reference evidence="8 9" key="1">
    <citation type="submission" date="2018-06" db="EMBL/GenBank/DDBJ databases">
        <authorList>
            <consortium name="Pathogen Informatics"/>
            <person name="Doyle S."/>
        </authorList>
    </citation>
    <scope>NUCLEOTIDE SEQUENCE [LARGE SCALE GENOMIC DNA]</scope>
    <source>
        <strain evidence="8 9">NCTC11842</strain>
    </source>
</reference>
<dbReference type="AlphaFoldDB" id="A0A2X2F7A4"/>
<dbReference type="InterPro" id="IPR036388">
    <property type="entry name" value="WH-like_DNA-bd_sf"/>
</dbReference>
<dbReference type="CDD" id="cd07377">
    <property type="entry name" value="WHTH_GntR"/>
    <property type="match status" value="1"/>
</dbReference>
<dbReference type="GO" id="GO:0003677">
    <property type="term" value="F:DNA binding"/>
    <property type="evidence" value="ECO:0007669"/>
    <property type="project" value="UniProtKB-KW"/>
</dbReference>
<reference evidence="7 10" key="2">
    <citation type="submission" date="2020-10" db="EMBL/GenBank/DDBJ databases">
        <title>Genome sequences of Pseudomonas isolates.</title>
        <authorList>
            <person name="Wessels L."/>
            <person name="Reich F."/>
            <person name="Hammerl J."/>
        </authorList>
    </citation>
    <scope>NUCLEOTIDE SEQUENCE [LARGE SCALE GENOMIC DNA]</scope>
    <source>
        <strain evidence="7 10">20-MO00624-0</strain>
    </source>
</reference>
<dbReference type="Gene3D" id="3.40.640.10">
    <property type="entry name" value="Type I PLP-dependent aspartate aminotransferase-like (Major domain)"/>
    <property type="match status" value="1"/>
</dbReference>
<evidence type="ECO:0000313" key="10">
    <source>
        <dbReference type="Proteomes" id="UP000626180"/>
    </source>
</evidence>
<evidence type="ECO:0000256" key="2">
    <source>
        <dbReference type="ARBA" id="ARBA00022898"/>
    </source>
</evidence>
<gene>
    <name evidence="8" type="primary">gabR</name>
    <name evidence="7" type="ORF">IRZ65_23665</name>
    <name evidence="8" type="ORF">NCTC11842_05623</name>
</gene>
<keyword evidence="5" id="KW-0804">Transcription</keyword>
<keyword evidence="7" id="KW-0808">Transferase</keyword>
<evidence type="ECO:0000256" key="3">
    <source>
        <dbReference type="ARBA" id="ARBA00023015"/>
    </source>
</evidence>
<evidence type="ECO:0000313" key="9">
    <source>
        <dbReference type="Proteomes" id="UP000250443"/>
    </source>
</evidence>
<organism evidence="8 9">
    <name type="scientific">Pseudomonas luteola</name>
    <dbReference type="NCBI Taxonomy" id="47886"/>
    <lineage>
        <taxon>Bacteria</taxon>
        <taxon>Pseudomonadati</taxon>
        <taxon>Pseudomonadota</taxon>
        <taxon>Gammaproteobacteria</taxon>
        <taxon>Pseudomonadales</taxon>
        <taxon>Pseudomonadaceae</taxon>
        <taxon>Pseudomonas</taxon>
    </lineage>
</organism>
<dbReference type="InterPro" id="IPR036390">
    <property type="entry name" value="WH_DNA-bd_sf"/>
</dbReference>
<dbReference type="EMBL" id="JADMCD010000020">
    <property type="protein sequence ID" value="MBF8643661.1"/>
    <property type="molecule type" value="Genomic_DNA"/>
</dbReference>
<dbReference type="SUPFAM" id="SSF46785">
    <property type="entry name" value="Winged helix' DNA-binding domain"/>
    <property type="match status" value="1"/>
</dbReference>
<dbReference type="GO" id="GO:0008483">
    <property type="term" value="F:transaminase activity"/>
    <property type="evidence" value="ECO:0007669"/>
    <property type="project" value="UniProtKB-KW"/>
</dbReference>
<evidence type="ECO:0000313" key="8">
    <source>
        <dbReference type="EMBL" id="SPZ16589.1"/>
    </source>
</evidence>
<dbReference type="Gene3D" id="1.10.10.10">
    <property type="entry name" value="Winged helix-like DNA-binding domain superfamily/Winged helix DNA-binding domain"/>
    <property type="match status" value="1"/>
</dbReference>
<dbReference type="PROSITE" id="PS50949">
    <property type="entry name" value="HTH_GNTR"/>
    <property type="match status" value="1"/>
</dbReference>
<dbReference type="PRINTS" id="PR00035">
    <property type="entry name" value="HTHGNTR"/>
</dbReference>
<dbReference type="GO" id="GO:0003700">
    <property type="term" value="F:DNA-binding transcription factor activity"/>
    <property type="evidence" value="ECO:0007669"/>
    <property type="project" value="InterPro"/>
</dbReference>
<evidence type="ECO:0000259" key="6">
    <source>
        <dbReference type="PROSITE" id="PS50949"/>
    </source>
</evidence>
<dbReference type="SUPFAM" id="SSF53383">
    <property type="entry name" value="PLP-dependent transferases"/>
    <property type="match status" value="1"/>
</dbReference>
<keyword evidence="2" id="KW-0663">Pyridoxal phosphate</keyword>
<comment type="similarity">
    <text evidence="1">In the C-terminal section; belongs to the class-I pyridoxal-phosphate-dependent aminotransferase family.</text>
</comment>
<evidence type="ECO:0000256" key="1">
    <source>
        <dbReference type="ARBA" id="ARBA00005384"/>
    </source>
</evidence>